<keyword evidence="1" id="KW-0472">Membrane</keyword>
<keyword evidence="3" id="KW-1185">Reference proteome</keyword>
<keyword evidence="1" id="KW-1133">Transmembrane helix</keyword>
<feature type="transmembrane region" description="Helical" evidence="1">
    <location>
        <begin position="42"/>
        <end position="63"/>
    </location>
</feature>
<evidence type="ECO:0000313" key="3">
    <source>
        <dbReference type="Proteomes" id="UP000537260"/>
    </source>
</evidence>
<proteinExistence type="predicted"/>
<protein>
    <recommendedName>
        <fullName evidence="4">RDD family protein</fullName>
    </recommendedName>
</protein>
<dbReference type="AlphaFoldDB" id="A0A7Z0J5H4"/>
<name>A0A7Z0J5H4_9MICO</name>
<organism evidence="2 3">
    <name type="scientific">Glaciibacter psychrotolerans</name>
    <dbReference type="NCBI Taxonomy" id="670054"/>
    <lineage>
        <taxon>Bacteria</taxon>
        <taxon>Bacillati</taxon>
        <taxon>Actinomycetota</taxon>
        <taxon>Actinomycetes</taxon>
        <taxon>Micrococcales</taxon>
        <taxon>Microbacteriaceae</taxon>
        <taxon>Glaciibacter</taxon>
    </lineage>
</organism>
<keyword evidence="1" id="KW-0812">Transmembrane</keyword>
<dbReference type="EMBL" id="JACCFM010000001">
    <property type="protein sequence ID" value="NYJ19492.1"/>
    <property type="molecule type" value="Genomic_DNA"/>
</dbReference>
<feature type="transmembrane region" description="Helical" evidence="1">
    <location>
        <begin position="75"/>
        <end position="103"/>
    </location>
</feature>
<gene>
    <name evidence="2" type="ORF">HNR05_001283</name>
</gene>
<accession>A0A7Z0J5H4</accession>
<sequence length="171" mass="18449">MSHPVLDVHAQPAEASIGAWSGERTGPFLDGSRGVRARDRRIIAAWAVDMGIVLLVSALAGVGMADLSYSVDVGVFVGIVMVLFFPWLYGFFCVGGNSLGTLIAGTRLVKLRDGSGPGMWRSGWLMFLRTVLFYFVPLNSLLSALNGSTDPVVRTHHVSIDKAETRALQRS</sequence>
<dbReference type="Proteomes" id="UP000537260">
    <property type="component" value="Unassembled WGS sequence"/>
</dbReference>
<evidence type="ECO:0000256" key="1">
    <source>
        <dbReference type="SAM" id="Phobius"/>
    </source>
</evidence>
<comment type="caution">
    <text evidence="2">The sequence shown here is derived from an EMBL/GenBank/DDBJ whole genome shotgun (WGS) entry which is preliminary data.</text>
</comment>
<dbReference type="RefSeq" id="WP_179578255.1">
    <property type="nucleotide sequence ID" value="NZ_JACCFM010000001.1"/>
</dbReference>
<evidence type="ECO:0000313" key="2">
    <source>
        <dbReference type="EMBL" id="NYJ19492.1"/>
    </source>
</evidence>
<evidence type="ECO:0008006" key="4">
    <source>
        <dbReference type="Google" id="ProtNLM"/>
    </source>
</evidence>
<reference evidence="2 3" key="1">
    <citation type="submission" date="2020-07" db="EMBL/GenBank/DDBJ databases">
        <title>Sequencing the genomes of 1000 actinobacteria strains.</title>
        <authorList>
            <person name="Klenk H.-P."/>
        </authorList>
    </citation>
    <scope>NUCLEOTIDE SEQUENCE [LARGE SCALE GENOMIC DNA]</scope>
    <source>
        <strain evidence="2 3">LI1</strain>
    </source>
</reference>